<evidence type="ECO:0000259" key="1">
    <source>
        <dbReference type="PROSITE" id="PS51154"/>
    </source>
</evidence>
<protein>
    <submittedName>
        <fullName evidence="2">O-acetyl-ADP-ribose deacetylase (Regulator of RNase III), contains Macro domain</fullName>
    </submittedName>
</protein>
<dbReference type="Proteomes" id="UP000198561">
    <property type="component" value="Unassembled WGS sequence"/>
</dbReference>
<proteinExistence type="predicted"/>
<feature type="domain" description="Macro" evidence="1">
    <location>
        <begin position="1"/>
        <end position="168"/>
    </location>
</feature>
<dbReference type="Pfam" id="PF01661">
    <property type="entry name" value="Macro"/>
    <property type="match status" value="1"/>
</dbReference>
<dbReference type="SMART" id="SM00506">
    <property type="entry name" value="A1pp"/>
    <property type="match status" value="1"/>
</dbReference>
<dbReference type="PANTHER" id="PTHR11106:SF27">
    <property type="entry name" value="MACRO DOMAIN-CONTAINING PROTEIN"/>
    <property type="match status" value="1"/>
</dbReference>
<sequence length="168" mass="18302">MKIELIKGDITKIQADAIVNAANSSLLGGGGVDGAIHRAGGPQILEECKAIRNRQGKCKTGEAVVTNAGNLPAKYVIHTVGPVWNGHEEKESMLLANCYRNSLKLAESLGVKTIAFPNISTGIYRFPKELAGKIAADEVRKFQSEIIEKVIFVCFDDENEMIYNKLLE</sequence>
<evidence type="ECO:0000313" key="3">
    <source>
        <dbReference type="Proteomes" id="UP000198561"/>
    </source>
</evidence>
<dbReference type="PANTHER" id="PTHR11106">
    <property type="entry name" value="GANGLIOSIDE INDUCED DIFFERENTIATION ASSOCIATED PROTEIN 2-RELATED"/>
    <property type="match status" value="1"/>
</dbReference>
<dbReference type="NCBIfam" id="NF001664">
    <property type="entry name" value="PRK00431.1-6"/>
    <property type="match status" value="1"/>
</dbReference>
<dbReference type="EMBL" id="FNWQ01000003">
    <property type="protein sequence ID" value="SEH35691.1"/>
    <property type="molecule type" value="Genomic_DNA"/>
</dbReference>
<dbReference type="InterPro" id="IPR043472">
    <property type="entry name" value="Macro_dom-like"/>
</dbReference>
<dbReference type="PROSITE" id="PS51154">
    <property type="entry name" value="MACRO"/>
    <property type="match status" value="1"/>
</dbReference>
<dbReference type="Gene3D" id="3.40.220.10">
    <property type="entry name" value="Leucine Aminopeptidase, subunit E, domain 1"/>
    <property type="match status" value="1"/>
</dbReference>
<reference evidence="2 3" key="1">
    <citation type="submission" date="2016-10" db="EMBL/GenBank/DDBJ databases">
        <authorList>
            <person name="de Groot N.N."/>
        </authorList>
    </citation>
    <scope>NUCLEOTIDE SEQUENCE [LARGE SCALE GENOMIC DNA]</scope>
    <source>
        <strain evidence="2 3">DSM 23031</strain>
    </source>
</reference>
<evidence type="ECO:0000313" key="2">
    <source>
        <dbReference type="EMBL" id="SEH35691.1"/>
    </source>
</evidence>
<dbReference type="AlphaFoldDB" id="A0A1H6HIV5"/>
<dbReference type="CDD" id="cd02908">
    <property type="entry name" value="Macro_OAADPr_deacetylase"/>
    <property type="match status" value="1"/>
</dbReference>
<dbReference type="STRING" id="680127.SAMN05421593_3123"/>
<gene>
    <name evidence="2" type="ORF">SAMN05421593_3123</name>
</gene>
<name>A0A1H6HIV5_CHRCI</name>
<organism evidence="2 3">
    <name type="scientific">Chryseobacterium culicis</name>
    <dbReference type="NCBI Taxonomy" id="680127"/>
    <lineage>
        <taxon>Bacteria</taxon>
        <taxon>Pseudomonadati</taxon>
        <taxon>Bacteroidota</taxon>
        <taxon>Flavobacteriia</taxon>
        <taxon>Flavobacteriales</taxon>
        <taxon>Weeksellaceae</taxon>
        <taxon>Chryseobacterium group</taxon>
        <taxon>Chryseobacterium</taxon>
    </lineage>
</organism>
<dbReference type="InterPro" id="IPR002589">
    <property type="entry name" value="Macro_dom"/>
</dbReference>
<dbReference type="OrthoDB" id="6194521at2"/>
<dbReference type="SUPFAM" id="SSF52949">
    <property type="entry name" value="Macro domain-like"/>
    <property type="match status" value="1"/>
</dbReference>
<accession>A0A1H6HIV5</accession>
<dbReference type="RefSeq" id="WP_089693372.1">
    <property type="nucleotide sequence ID" value="NZ_FNWQ01000003.1"/>
</dbReference>